<organism evidence="4 5">
    <name type="scientific">Rhodobium gokarnense</name>
    <dbReference type="NCBI Taxonomy" id="364296"/>
    <lineage>
        <taxon>Bacteria</taxon>
        <taxon>Pseudomonadati</taxon>
        <taxon>Pseudomonadota</taxon>
        <taxon>Alphaproteobacteria</taxon>
        <taxon>Hyphomicrobiales</taxon>
        <taxon>Rhodobiaceae</taxon>
        <taxon>Rhodobium</taxon>
    </lineage>
</organism>
<dbReference type="PROSITE" id="PS51462">
    <property type="entry name" value="NUDIX"/>
    <property type="match status" value="1"/>
</dbReference>
<dbReference type="InterPro" id="IPR015797">
    <property type="entry name" value="NUDIX_hydrolase-like_dom_sf"/>
</dbReference>
<dbReference type="PROSITE" id="PS00893">
    <property type="entry name" value="NUDIX_BOX"/>
    <property type="match status" value="1"/>
</dbReference>
<evidence type="ECO:0000313" key="4">
    <source>
        <dbReference type="EMBL" id="MCW2306745.1"/>
    </source>
</evidence>
<gene>
    <name evidence="4" type="ORF">M2319_001067</name>
</gene>
<evidence type="ECO:0000259" key="3">
    <source>
        <dbReference type="PROSITE" id="PS51462"/>
    </source>
</evidence>
<dbReference type="RefSeq" id="WP_264600417.1">
    <property type="nucleotide sequence ID" value="NZ_JAOQNS010000003.1"/>
</dbReference>
<evidence type="ECO:0000313" key="5">
    <source>
        <dbReference type="Proteomes" id="UP001209755"/>
    </source>
</evidence>
<dbReference type="Proteomes" id="UP001209755">
    <property type="component" value="Unassembled WGS sequence"/>
</dbReference>
<dbReference type="Gene3D" id="3.90.79.10">
    <property type="entry name" value="Nucleoside Triphosphate Pyrophosphohydrolase"/>
    <property type="match status" value="1"/>
</dbReference>
<accession>A0ABT3H8M3</accession>
<comment type="caution">
    <text evidence="4">The sequence shown here is derived from an EMBL/GenBank/DDBJ whole genome shotgun (WGS) entry which is preliminary data.</text>
</comment>
<dbReference type="EMBL" id="JAOQNS010000003">
    <property type="protein sequence ID" value="MCW2306745.1"/>
    <property type="molecule type" value="Genomic_DNA"/>
</dbReference>
<keyword evidence="2" id="KW-0378">Hydrolase</keyword>
<dbReference type="InterPro" id="IPR000086">
    <property type="entry name" value="NUDIX_hydrolase_dom"/>
</dbReference>
<keyword evidence="5" id="KW-1185">Reference proteome</keyword>
<proteinExistence type="predicted"/>
<reference evidence="5" key="1">
    <citation type="submission" date="2023-07" db="EMBL/GenBank/DDBJ databases">
        <title>Genome sequencing of Purple Non-Sulfur Bacteria from various extreme environments.</title>
        <authorList>
            <person name="Mayer M."/>
        </authorList>
    </citation>
    <scope>NUCLEOTIDE SEQUENCE [LARGE SCALE GENOMIC DNA]</scope>
    <source>
        <strain evidence="5">DSM 17935</strain>
    </source>
</reference>
<evidence type="ECO:0000256" key="2">
    <source>
        <dbReference type="ARBA" id="ARBA00022801"/>
    </source>
</evidence>
<dbReference type="Gene3D" id="2.20.70.10">
    <property type="match status" value="1"/>
</dbReference>
<dbReference type="Pfam" id="PF00293">
    <property type="entry name" value="NUDIX"/>
    <property type="match status" value="1"/>
</dbReference>
<dbReference type="PANTHER" id="PTHR43222:SF2">
    <property type="entry name" value="NUDIX HYDROLASE 23, CHLOROPLASTIC"/>
    <property type="match status" value="1"/>
</dbReference>
<dbReference type="Pfam" id="PF14803">
    <property type="entry name" value="Zn_ribbon_Nudix"/>
    <property type="match status" value="1"/>
</dbReference>
<evidence type="ECO:0000256" key="1">
    <source>
        <dbReference type="ARBA" id="ARBA00001946"/>
    </source>
</evidence>
<dbReference type="PANTHER" id="PTHR43222">
    <property type="entry name" value="NUDIX HYDROLASE 23"/>
    <property type="match status" value="1"/>
</dbReference>
<name>A0ABT3H8M3_9HYPH</name>
<dbReference type="CDD" id="cd04511">
    <property type="entry name" value="NUDIX_Hydrolase"/>
    <property type="match status" value="1"/>
</dbReference>
<protein>
    <submittedName>
        <fullName evidence="4">ADP-ribose pyrophosphatase YjhB (NUDIX family)</fullName>
    </submittedName>
</protein>
<feature type="domain" description="Nudix hydrolase" evidence="3">
    <location>
        <begin position="38"/>
        <end position="158"/>
    </location>
</feature>
<sequence>MTEEGPAPGKTDFVRAVPDGDTHERDVCARCGFISYDNPKVVVGSVVRAGGKVLMCRRAIAPRMGFWTLPAGFLELNETPEAGARREALEEAHARIEIESLLAVYTIPRISQVQLIYRAVLHGDVAPGPESLEVALFDWGGLPAADEIAFPSVIWALDHEREIARGASGPFGNPRGAVGDMVSD</sequence>
<dbReference type="InterPro" id="IPR029401">
    <property type="entry name" value="Nudix_N"/>
</dbReference>
<comment type="cofactor">
    <cofactor evidence="1">
        <name>Mg(2+)</name>
        <dbReference type="ChEBI" id="CHEBI:18420"/>
    </cofactor>
</comment>
<dbReference type="InterPro" id="IPR020084">
    <property type="entry name" value="NUDIX_hydrolase_CS"/>
</dbReference>
<dbReference type="SUPFAM" id="SSF55811">
    <property type="entry name" value="Nudix"/>
    <property type="match status" value="1"/>
</dbReference>